<dbReference type="HOGENOM" id="CLU_2282868_0_0_1"/>
<evidence type="ECO:0000256" key="1">
    <source>
        <dbReference type="SAM" id="SignalP"/>
    </source>
</evidence>
<dbReference type="VEuPathDB" id="TriTrypDB:LMJFC_350061400"/>
<dbReference type="EMBL" id="FR796431">
    <property type="protein sequence ID" value="CBZ13108.1"/>
    <property type="molecule type" value="Genomic_DNA"/>
</dbReference>
<dbReference type="OMA" id="NILYELH"/>
<evidence type="ECO:0000313" key="3">
    <source>
        <dbReference type="Proteomes" id="UP000000542"/>
    </source>
</evidence>
<organism evidence="2 3">
    <name type="scientific">Leishmania major</name>
    <dbReference type="NCBI Taxonomy" id="5664"/>
    <lineage>
        <taxon>Eukaryota</taxon>
        <taxon>Discoba</taxon>
        <taxon>Euglenozoa</taxon>
        <taxon>Kinetoplastea</taxon>
        <taxon>Metakinetoplastina</taxon>
        <taxon>Trypanosomatida</taxon>
        <taxon>Trypanosomatidae</taxon>
        <taxon>Leishmaniinae</taxon>
        <taxon>Leishmania</taxon>
    </lineage>
</organism>
<dbReference type="Proteomes" id="UP000000542">
    <property type="component" value="Chromosome 35"/>
</dbReference>
<evidence type="ECO:0008006" key="4">
    <source>
        <dbReference type="Google" id="ProtNLM"/>
    </source>
</evidence>
<proteinExistence type="predicted"/>
<reference evidence="2 3" key="1">
    <citation type="journal article" date="2005" name="Science">
        <title>The genome of the kinetoplastid parasite, Leishmania major.</title>
        <authorList>
            <person name="Ivens A.C."/>
            <person name="Peacock C.S."/>
            <person name="Worthey E.A."/>
            <person name="Murphy L."/>
            <person name="Aggarwal G."/>
            <person name="Berriman M."/>
            <person name="Sisk E."/>
            <person name="Rajandream M.A."/>
            <person name="Adlem E."/>
            <person name="Aert R."/>
            <person name="Anupama A."/>
            <person name="Apostolou Z."/>
            <person name="Attipoe P."/>
            <person name="Bason N."/>
            <person name="Bauser C."/>
            <person name="Beck A."/>
            <person name="Beverley S.M."/>
            <person name="Bianchettin G."/>
            <person name="Borzym K."/>
            <person name="Bothe G."/>
            <person name="Bruschi C.V."/>
            <person name="Collins M."/>
            <person name="Cadag E."/>
            <person name="Ciarloni L."/>
            <person name="Clayton C."/>
            <person name="Coulson R.M."/>
            <person name="Cronin A."/>
            <person name="Cruz A.K."/>
            <person name="Davies R.M."/>
            <person name="De Gaudenzi J."/>
            <person name="Dobson D.E."/>
            <person name="Duesterhoeft A."/>
            <person name="Fazelina G."/>
            <person name="Fosker N."/>
            <person name="Frasch A.C."/>
            <person name="Fraser A."/>
            <person name="Fuchs M."/>
            <person name="Gabel C."/>
            <person name="Goble A."/>
            <person name="Goffeau A."/>
            <person name="Harris D."/>
            <person name="Hertz-Fowler C."/>
            <person name="Hilbert H."/>
            <person name="Horn D."/>
            <person name="Huang Y."/>
            <person name="Klages S."/>
            <person name="Knights A."/>
            <person name="Kube M."/>
            <person name="Larke N."/>
            <person name="Litvin L."/>
            <person name="Lord A."/>
            <person name="Louie T."/>
            <person name="Marra M."/>
            <person name="Masuy D."/>
            <person name="Matthews K."/>
            <person name="Michaeli S."/>
            <person name="Mottram J.C."/>
            <person name="Muller-Auer S."/>
            <person name="Munden H."/>
            <person name="Nelson S."/>
            <person name="Norbertczak H."/>
            <person name="Oliver K."/>
            <person name="O'neil S."/>
            <person name="Pentony M."/>
            <person name="Pohl T.M."/>
            <person name="Price C."/>
            <person name="Purnelle B."/>
            <person name="Quail M.A."/>
            <person name="Rabbinowitsch E."/>
            <person name="Reinhardt R."/>
            <person name="Rieger M."/>
            <person name="Rinta J."/>
            <person name="Robben J."/>
            <person name="Robertson L."/>
            <person name="Ruiz J.C."/>
            <person name="Rutter S."/>
            <person name="Saunders D."/>
            <person name="Schafer M."/>
            <person name="Schein J."/>
            <person name="Schwartz D.C."/>
            <person name="Seeger K."/>
            <person name="Seyler A."/>
            <person name="Sharp S."/>
            <person name="Shin H."/>
            <person name="Sivam D."/>
            <person name="Squares R."/>
            <person name="Squares S."/>
            <person name="Tosato V."/>
            <person name="Vogt C."/>
            <person name="Volckaert G."/>
            <person name="Wambutt R."/>
            <person name="Warren T."/>
            <person name="Wedler H."/>
            <person name="Woodward J."/>
            <person name="Zhou S."/>
            <person name="Zimmermann W."/>
            <person name="Smith D.F."/>
            <person name="Blackwell J.M."/>
            <person name="Stuart K.D."/>
            <person name="Barrell B."/>
            <person name="Myler P.J."/>
        </authorList>
    </citation>
    <scope>NUCLEOTIDE SEQUENCE [LARGE SCALE GENOMIC DNA]</scope>
    <source>
        <strain evidence="3">MHOM/IL/81/Friedlin</strain>
    </source>
</reference>
<accession>E9AFV3</accession>
<dbReference type="InParanoid" id="E9AFV3"/>
<protein>
    <recommendedName>
        <fullName evidence="4">Secreted protein</fullName>
    </recommendedName>
</protein>
<sequence length="102" mass="10682">MPFTSLMSFLSSGWVSAAESTTTATTTNILYELHAHPIGLCSWASPSLTAAFVSLACAWLAVEAEMATPAASVVVCSAVVVRHTFFTTALCACVYFASAQEP</sequence>
<feature type="signal peptide" evidence="1">
    <location>
        <begin position="1"/>
        <end position="17"/>
    </location>
</feature>
<feature type="chain" id="PRO_5003232663" description="Secreted protein" evidence="1">
    <location>
        <begin position="18"/>
        <end position="102"/>
    </location>
</feature>
<dbReference type="GeneID" id="12980702"/>
<dbReference type="KEGG" id="lma:LMJF_35_4780"/>
<gene>
    <name evidence="2" type="ORF">LMJF_35_4780</name>
</gene>
<dbReference type="eggNOG" id="ENOG502T27T">
    <property type="taxonomic scope" value="Eukaryota"/>
</dbReference>
<keyword evidence="3" id="KW-1185">Reference proteome</keyword>
<dbReference type="VEuPathDB" id="TriTrypDB:LmjF.35.4780"/>
<dbReference type="RefSeq" id="XP_003722873.1">
    <property type="nucleotide sequence ID" value="XM_003722825.1"/>
</dbReference>
<evidence type="ECO:0000313" key="2">
    <source>
        <dbReference type="EMBL" id="CBZ13108.1"/>
    </source>
</evidence>
<dbReference type="AlphaFoldDB" id="E9AFV3"/>
<keyword evidence="1" id="KW-0732">Signal</keyword>
<dbReference type="VEuPathDB" id="TriTrypDB:LMJSD75_350055200"/>
<dbReference type="VEuPathDB" id="TriTrypDB:LMJLV39_350055900"/>
<reference evidence="2 3" key="2">
    <citation type="journal article" date="2011" name="Genome Res.">
        <title>Chromosome and gene copy number variation allow major structural change between species and strains of Leishmania.</title>
        <authorList>
            <person name="Rogers M.B."/>
            <person name="Hilley J.D."/>
            <person name="Dickens N.J."/>
            <person name="Wilkes J."/>
            <person name="Bates P.A."/>
            <person name="Depledge D.P."/>
            <person name="Harris D."/>
            <person name="Her Y."/>
            <person name="Herzyk P."/>
            <person name="Imamura H."/>
            <person name="Otto T.D."/>
            <person name="Sanders M."/>
            <person name="Seeger K."/>
            <person name="Dujardin J.C."/>
            <person name="Berriman M."/>
            <person name="Smith D.F."/>
            <person name="Hertz-Fowler C."/>
            <person name="Mottram J.C."/>
        </authorList>
    </citation>
    <scope>NUCLEOTIDE SEQUENCE [LARGE SCALE GENOMIC DNA]</scope>
    <source>
        <strain evidence="3">MHOM/IL/81/Friedlin</strain>
    </source>
</reference>
<name>E9AFV3_LEIMA</name>